<reference evidence="1" key="2">
    <citation type="submission" date="2025-09" db="UniProtKB">
        <authorList>
            <consortium name="Ensembl"/>
        </authorList>
    </citation>
    <scope>IDENTIFICATION</scope>
</reference>
<name>A0A8C4ZN50_GADMO</name>
<protein>
    <submittedName>
        <fullName evidence="1">NSL1 component of MIS12 kinetochore complex</fullName>
    </submittedName>
</protein>
<dbReference type="GeneID" id="115534429"/>
<dbReference type="PANTHER" id="PTHR31749:SF3">
    <property type="entry name" value="KINETOCHORE-ASSOCIATED PROTEIN NSL1 HOMOLOG"/>
    <property type="match status" value="1"/>
</dbReference>
<dbReference type="OMA" id="AWQETSD"/>
<reference evidence="1" key="1">
    <citation type="submission" date="2025-08" db="UniProtKB">
        <authorList>
            <consortium name="Ensembl"/>
        </authorList>
    </citation>
    <scope>IDENTIFICATION</scope>
</reference>
<dbReference type="Pfam" id="PF08641">
    <property type="entry name" value="Mis14"/>
    <property type="match status" value="1"/>
</dbReference>
<dbReference type="AlphaFoldDB" id="A0A8C4ZN50"/>
<evidence type="ECO:0000313" key="1">
    <source>
        <dbReference type="Ensembl" id="ENSGMOP00000017456.2"/>
    </source>
</evidence>
<dbReference type="PANTHER" id="PTHR31749">
    <property type="entry name" value="KINETOCHORE-ASSOCIATED PROTEIN NSL1 HOMOLOG"/>
    <property type="match status" value="1"/>
</dbReference>
<proteinExistence type="predicted"/>
<dbReference type="GO" id="GO:0000444">
    <property type="term" value="C:MIS12/MIND type complex"/>
    <property type="evidence" value="ECO:0007669"/>
    <property type="project" value="TreeGrafter"/>
</dbReference>
<gene>
    <name evidence="1" type="primary">nsl1</name>
</gene>
<dbReference type="GO" id="GO:0000070">
    <property type="term" value="P:mitotic sister chromatid segregation"/>
    <property type="evidence" value="ECO:0007669"/>
    <property type="project" value="InterPro"/>
</dbReference>
<dbReference type="RefSeq" id="XP_030201275.1">
    <property type="nucleotide sequence ID" value="XM_030345415.1"/>
</dbReference>
<dbReference type="GeneTree" id="ENSGT00390000001374"/>
<dbReference type="InterPro" id="IPR013950">
    <property type="entry name" value="Mis14/Nsl1"/>
</dbReference>
<dbReference type="Ensembl" id="ENSGMOT00000017887.2">
    <property type="protein sequence ID" value="ENSGMOP00000017456.2"/>
    <property type="gene ID" value="ENSGMOG00000016276.2"/>
</dbReference>
<organism evidence="1 2">
    <name type="scientific">Gadus morhua</name>
    <name type="common">Atlantic cod</name>
    <dbReference type="NCBI Taxonomy" id="8049"/>
    <lineage>
        <taxon>Eukaryota</taxon>
        <taxon>Metazoa</taxon>
        <taxon>Chordata</taxon>
        <taxon>Craniata</taxon>
        <taxon>Vertebrata</taxon>
        <taxon>Euteleostomi</taxon>
        <taxon>Actinopterygii</taxon>
        <taxon>Neopterygii</taxon>
        <taxon>Teleostei</taxon>
        <taxon>Neoteleostei</taxon>
        <taxon>Acanthomorphata</taxon>
        <taxon>Zeiogadaria</taxon>
        <taxon>Gadariae</taxon>
        <taxon>Gadiformes</taxon>
        <taxon>Gadoidei</taxon>
        <taxon>Gadidae</taxon>
        <taxon>Gadus</taxon>
    </lineage>
</organism>
<accession>A0A8C4ZN50</accession>
<dbReference type="OrthoDB" id="5973266at2759"/>
<dbReference type="Proteomes" id="UP000694546">
    <property type="component" value="Chromosome 21"/>
</dbReference>
<sequence length="248" mass="27626">MKMDVTETTSNNDTVSQDNRVQVDSKKAVVEQILEYKELLKTVLSGQTEVPEETRQLLRRELLANFEAAVHDNVLVNGQPWEDAPDDGDEAVVLENLLDDTAVELGRCRRRYPKVILHHVVRGLRAERKLMSLYEETVKPQQLVKDPCHESIMTSVSAAVPGMVKEASHVIKSIKTLQKQVEGLGRVLNMKPSQATLEIHEAVFGPCGPLEAASLSLSKASSIRQPIKRDVEEETAMNGFVLPTKKSH</sequence>
<evidence type="ECO:0000313" key="2">
    <source>
        <dbReference type="Proteomes" id="UP000694546"/>
    </source>
</evidence>
<keyword evidence="2" id="KW-1185">Reference proteome</keyword>